<keyword evidence="10" id="KW-1185">Reference proteome</keyword>
<evidence type="ECO:0000256" key="5">
    <source>
        <dbReference type="ARBA" id="ARBA00022692"/>
    </source>
</evidence>
<keyword evidence="3" id="KW-0813">Transport</keyword>
<dbReference type="eggNOG" id="COG1538">
    <property type="taxonomic scope" value="Bacteria"/>
</dbReference>
<keyword evidence="4" id="KW-1134">Transmembrane beta strand</keyword>
<dbReference type="HOGENOM" id="CLU_491548_0_0_7"/>
<comment type="similarity">
    <text evidence="2">Belongs to the outer membrane factor (OMF) (TC 1.B.17) family.</text>
</comment>
<keyword evidence="6" id="KW-0472">Membrane</keyword>
<dbReference type="SUPFAM" id="SSF56954">
    <property type="entry name" value="Outer membrane efflux proteins (OEP)"/>
    <property type="match status" value="1"/>
</dbReference>
<keyword evidence="5" id="KW-0812">Transmembrane</keyword>
<dbReference type="AlphaFoldDB" id="Q6AQY3"/>
<dbReference type="GO" id="GO:0009279">
    <property type="term" value="C:cell outer membrane"/>
    <property type="evidence" value="ECO:0007669"/>
    <property type="project" value="UniProtKB-SubCell"/>
</dbReference>
<evidence type="ECO:0000313" key="10">
    <source>
        <dbReference type="Proteomes" id="UP000000602"/>
    </source>
</evidence>
<evidence type="ECO:0000256" key="4">
    <source>
        <dbReference type="ARBA" id="ARBA00022452"/>
    </source>
</evidence>
<gene>
    <name evidence="9" type="ordered locus">DP0512</name>
</gene>
<reference evidence="10" key="1">
    <citation type="journal article" date="2004" name="Environ. Microbiol.">
        <title>The genome of Desulfotalea psychrophila, a sulfate-reducing bacterium from permanently cold Arctic sediments.</title>
        <authorList>
            <person name="Rabus R."/>
            <person name="Ruepp A."/>
            <person name="Frickey T."/>
            <person name="Rattei T."/>
            <person name="Fartmann B."/>
            <person name="Stark M."/>
            <person name="Bauer M."/>
            <person name="Zibat A."/>
            <person name="Lombardot T."/>
            <person name="Becker I."/>
            <person name="Amann J."/>
            <person name="Gellner K."/>
            <person name="Teeling H."/>
            <person name="Leuschner W.D."/>
            <person name="Gloeckner F.-O."/>
            <person name="Lupas A.N."/>
            <person name="Amann R."/>
            <person name="Klenk H.-P."/>
        </authorList>
    </citation>
    <scope>NUCLEOTIDE SEQUENCE [LARGE SCALE GENOMIC DNA]</scope>
    <source>
        <strain evidence="10">DSM 12343 / LSv54</strain>
    </source>
</reference>
<name>Q6AQY3_DESPS</name>
<organism evidence="9 10">
    <name type="scientific">Desulfotalea psychrophila (strain LSv54 / DSM 12343)</name>
    <dbReference type="NCBI Taxonomy" id="177439"/>
    <lineage>
        <taxon>Bacteria</taxon>
        <taxon>Pseudomonadati</taxon>
        <taxon>Thermodesulfobacteriota</taxon>
        <taxon>Desulfobulbia</taxon>
        <taxon>Desulfobulbales</taxon>
        <taxon>Desulfocapsaceae</taxon>
        <taxon>Desulfotalea</taxon>
    </lineage>
</organism>
<evidence type="ECO:0000256" key="8">
    <source>
        <dbReference type="SAM" id="MobiDB-lite"/>
    </source>
</evidence>
<evidence type="ECO:0000256" key="6">
    <source>
        <dbReference type="ARBA" id="ARBA00023136"/>
    </source>
</evidence>
<dbReference type="KEGG" id="dps:DP0512"/>
<dbReference type="PANTHER" id="PTHR30026">
    <property type="entry name" value="OUTER MEMBRANE PROTEIN TOLC"/>
    <property type="match status" value="1"/>
</dbReference>
<evidence type="ECO:0000256" key="2">
    <source>
        <dbReference type="ARBA" id="ARBA00007613"/>
    </source>
</evidence>
<dbReference type="OrthoDB" id="9814637at2"/>
<dbReference type="STRING" id="177439.DP0512"/>
<evidence type="ECO:0000313" key="9">
    <source>
        <dbReference type="EMBL" id="CAG35241.1"/>
    </source>
</evidence>
<dbReference type="EMBL" id="CR522870">
    <property type="protein sequence ID" value="CAG35241.1"/>
    <property type="molecule type" value="Genomic_DNA"/>
</dbReference>
<keyword evidence="7" id="KW-0998">Cell outer membrane</keyword>
<proteinExistence type="inferred from homology"/>
<protein>
    <submittedName>
        <fullName evidence="9">Related to outer membrane (Agglutination) protein</fullName>
    </submittedName>
</protein>
<dbReference type="GO" id="GO:0015562">
    <property type="term" value="F:efflux transmembrane transporter activity"/>
    <property type="evidence" value="ECO:0007669"/>
    <property type="project" value="InterPro"/>
</dbReference>
<dbReference type="Proteomes" id="UP000000602">
    <property type="component" value="Chromosome"/>
</dbReference>
<accession>Q6AQY3</accession>
<dbReference type="GO" id="GO:1990281">
    <property type="term" value="C:efflux pump complex"/>
    <property type="evidence" value="ECO:0007669"/>
    <property type="project" value="TreeGrafter"/>
</dbReference>
<dbReference type="GO" id="GO:0015288">
    <property type="term" value="F:porin activity"/>
    <property type="evidence" value="ECO:0007669"/>
    <property type="project" value="TreeGrafter"/>
</dbReference>
<feature type="region of interest" description="Disordered" evidence="8">
    <location>
        <begin position="491"/>
        <end position="538"/>
    </location>
</feature>
<dbReference type="Gene3D" id="1.20.1600.10">
    <property type="entry name" value="Outer membrane efflux proteins (OEP)"/>
    <property type="match status" value="1"/>
</dbReference>
<evidence type="ECO:0000256" key="7">
    <source>
        <dbReference type="ARBA" id="ARBA00023237"/>
    </source>
</evidence>
<dbReference type="PANTHER" id="PTHR30026:SF22">
    <property type="entry name" value="OUTER MEMBRANE EFFLUX PROTEIN"/>
    <property type="match status" value="1"/>
</dbReference>
<dbReference type="Pfam" id="PF02321">
    <property type="entry name" value="OEP"/>
    <property type="match status" value="2"/>
</dbReference>
<sequence>MIKTLPTNLKRRLKTMSPLFFTKALVKKLYIIPLFCFIFPTLLSAAEQPGSAQPVSLQKVLENITKTNPSISEAMKQYQSVLAERGIANSEYYPTVGMEVAAGPERTKGVSTNDVAENLTSTKASLFARQNLYNGGKTTAFVKETDARIQAAAYEVLNVANNVYLNTSEAYINVIKARDLLAISGRNALTQERIMRQVREKTEAGFKRASELYNSESRLALAKGNYISRKQDLNQALVIFHKQFGRFLHTDQFITPEPTYQIPATLPETIEIAFNTHPALKVAKYNIQTKRYAYEKANAADFPTLDFEVKGQYRDEIDGKEGDTTQVGAYLTFNYTFFDGGLRSSEQSKQKQNVRKEYQRSYVERRNINESVRLAWSIKEADDYKKEYLSEHVTLSAKTLNAFKEEYYVGRRTLLDLLNMENEYTDAQLSFTESQFSHLIAIYRIMQATGALLSEHDTGLRGMLQIAADEKDDLFDAENRRAIEAYKDLNDNRDQDGLTDTKDQCDNSSPNSTVQPFGCSDNDANNTGYPYEDDSALSPYIVPQSFEPVSTKQQ</sequence>
<comment type="subcellular location">
    <subcellularLocation>
        <location evidence="1">Cell outer membrane</location>
    </subcellularLocation>
</comment>
<dbReference type="InterPro" id="IPR051906">
    <property type="entry name" value="TolC-like"/>
</dbReference>
<feature type="compositionally biased region" description="Basic and acidic residues" evidence="8">
    <location>
        <begin position="491"/>
        <end position="505"/>
    </location>
</feature>
<evidence type="ECO:0000256" key="3">
    <source>
        <dbReference type="ARBA" id="ARBA00022448"/>
    </source>
</evidence>
<feature type="compositionally biased region" description="Polar residues" evidence="8">
    <location>
        <begin position="506"/>
        <end position="515"/>
    </location>
</feature>
<evidence type="ECO:0000256" key="1">
    <source>
        <dbReference type="ARBA" id="ARBA00004442"/>
    </source>
</evidence>
<dbReference type="InterPro" id="IPR003423">
    <property type="entry name" value="OMP_efflux"/>
</dbReference>